<organism evidence="1 2">
    <name type="scientific">Novosphingobium mathurense</name>
    <dbReference type="NCBI Taxonomy" id="428990"/>
    <lineage>
        <taxon>Bacteria</taxon>
        <taxon>Pseudomonadati</taxon>
        <taxon>Pseudomonadota</taxon>
        <taxon>Alphaproteobacteria</taxon>
        <taxon>Sphingomonadales</taxon>
        <taxon>Sphingomonadaceae</taxon>
        <taxon>Novosphingobium</taxon>
    </lineage>
</organism>
<evidence type="ECO:0000313" key="1">
    <source>
        <dbReference type="EMBL" id="SLK10608.1"/>
    </source>
</evidence>
<name>A0A1U6IRJ2_9SPHN</name>
<dbReference type="STRING" id="428990.SAMN06295987_11225"/>
<gene>
    <name evidence="1" type="ORF">SAMN06295987_11225</name>
</gene>
<keyword evidence="2" id="KW-1185">Reference proteome</keyword>
<dbReference type="AlphaFoldDB" id="A0A1U6IRJ2"/>
<reference evidence="2" key="1">
    <citation type="submission" date="2017-02" db="EMBL/GenBank/DDBJ databases">
        <authorList>
            <person name="Varghese N."/>
            <person name="Submissions S."/>
        </authorList>
    </citation>
    <scope>NUCLEOTIDE SEQUENCE [LARGE SCALE GENOMIC DNA]</scope>
    <source>
        <strain evidence="2">SM117</strain>
    </source>
</reference>
<dbReference type="Proteomes" id="UP000190989">
    <property type="component" value="Unassembled WGS sequence"/>
</dbReference>
<proteinExistence type="predicted"/>
<protein>
    <submittedName>
        <fullName evidence="1">Uncharacterized protein</fullName>
    </submittedName>
</protein>
<sequence>MLCPGAAHPESTQNMKQMKLGSAGEDVRLMPWTTQQVRNRMAALALAIGAEIDPEASERHRSLAGTIVMPFARLLIFEAGF</sequence>
<evidence type="ECO:0000313" key="2">
    <source>
        <dbReference type="Proteomes" id="UP000190989"/>
    </source>
</evidence>
<dbReference type="EMBL" id="FVZE01000012">
    <property type="protein sequence ID" value="SLK10608.1"/>
    <property type="molecule type" value="Genomic_DNA"/>
</dbReference>
<accession>A0A1U6IRJ2</accession>